<protein>
    <submittedName>
        <fullName evidence="2">Uncharacterized protein</fullName>
    </submittedName>
</protein>
<feature type="compositionally biased region" description="Pro residues" evidence="1">
    <location>
        <begin position="270"/>
        <end position="283"/>
    </location>
</feature>
<dbReference type="EMBL" id="JAKKUT010000002">
    <property type="protein sequence ID" value="MDG2990565.1"/>
    <property type="molecule type" value="Genomic_DNA"/>
</dbReference>
<name>A0ABT6EXN9_9SYNE</name>
<keyword evidence="3" id="KW-1185">Reference proteome</keyword>
<comment type="caution">
    <text evidence="2">The sequence shown here is derived from an EMBL/GenBank/DDBJ whole genome shotgun (WGS) entry which is preliminary data.</text>
</comment>
<reference evidence="2" key="1">
    <citation type="journal article" date="2022" name="Genome Biol. Evol.">
        <title>A New Gene Family Diagnostic for Intracellular Biomineralization of Amorphous Ca Carbonates by Cyanobacteria.</title>
        <authorList>
            <person name="Benzerara K."/>
            <person name="Duprat E."/>
            <person name="Bitard-Feildel T."/>
            <person name="Caumes G."/>
            <person name="Cassier-Chauvat C."/>
            <person name="Chauvat F."/>
            <person name="Dezi M."/>
            <person name="Diop S.I."/>
            <person name="Gaschignard G."/>
            <person name="Gorgen S."/>
            <person name="Gugger M."/>
            <person name="Lopez-Garcia P."/>
            <person name="Millet M."/>
            <person name="Skouri-Panet F."/>
            <person name="Moreira D."/>
            <person name="Callebaut I."/>
        </authorList>
    </citation>
    <scope>NUCLEOTIDE SEQUENCE</scope>
    <source>
        <strain evidence="2">G9</strain>
    </source>
</reference>
<dbReference type="RefSeq" id="WP_277866472.1">
    <property type="nucleotide sequence ID" value="NZ_JAKKUT010000002.1"/>
</dbReference>
<sequence>MIPPHLVPAAEAYKEALRQQQIQEAATRPLVDLGNGPGQPPAPHPNPTPQTRPLVPKPKFPKIPRPRVPSGLGGKAVPILGAGLTAVDLADRLPKVPGQARDGVAAALGAQEAIAAKIREPFGLPTFYPYPWLPPPGGGTPAGYETPYDSPMPSNPAWKGPVWDYPVSPGTVVRIRFTGSLRRATCPYWCSYSNQSFTDYELGTVTGPFTIAIYSNGQSGDSERQRLFIKPVGASGNGSEVFPSSGYTSNVRFSNYNFSLQRVSDGTPIPTRPKPPTPRPSPGATPASPQTRPPARSTGGQP</sequence>
<evidence type="ECO:0000313" key="2">
    <source>
        <dbReference type="EMBL" id="MDG2990565.1"/>
    </source>
</evidence>
<evidence type="ECO:0000256" key="1">
    <source>
        <dbReference type="SAM" id="MobiDB-lite"/>
    </source>
</evidence>
<reference evidence="2" key="2">
    <citation type="submission" date="2022-01" db="EMBL/GenBank/DDBJ databases">
        <authorList>
            <person name="Zivanovic Y."/>
            <person name="Moreira D."/>
            <person name="Lopez-Garcia P."/>
        </authorList>
    </citation>
    <scope>NUCLEOTIDE SEQUENCE</scope>
    <source>
        <strain evidence="2">G9</strain>
    </source>
</reference>
<organism evidence="2 3">
    <name type="scientific">Candidatus Synechococcus calcipolaris G9</name>
    <dbReference type="NCBI Taxonomy" id="1497997"/>
    <lineage>
        <taxon>Bacteria</taxon>
        <taxon>Bacillati</taxon>
        <taxon>Cyanobacteriota</taxon>
        <taxon>Cyanophyceae</taxon>
        <taxon>Synechococcales</taxon>
        <taxon>Synechococcaceae</taxon>
        <taxon>Synechococcus</taxon>
    </lineage>
</organism>
<feature type="compositionally biased region" description="Pro residues" evidence="1">
    <location>
        <begin position="38"/>
        <end position="58"/>
    </location>
</feature>
<proteinExistence type="predicted"/>
<evidence type="ECO:0000313" key="3">
    <source>
        <dbReference type="Proteomes" id="UP001154265"/>
    </source>
</evidence>
<feature type="region of interest" description="Disordered" evidence="1">
    <location>
        <begin position="18"/>
        <end position="68"/>
    </location>
</feature>
<gene>
    <name evidence="2" type="ORF">L3556_06395</name>
</gene>
<feature type="region of interest" description="Disordered" evidence="1">
    <location>
        <begin position="262"/>
        <end position="302"/>
    </location>
</feature>
<dbReference type="Proteomes" id="UP001154265">
    <property type="component" value="Unassembled WGS sequence"/>
</dbReference>
<accession>A0ABT6EXN9</accession>